<dbReference type="AlphaFoldDB" id="A0A8J5X734"/>
<proteinExistence type="predicted"/>
<organism evidence="2 3">
    <name type="scientific">Diacronema lutheri</name>
    <name type="common">Unicellular marine alga</name>
    <name type="synonym">Monochrysis lutheri</name>
    <dbReference type="NCBI Taxonomy" id="2081491"/>
    <lineage>
        <taxon>Eukaryota</taxon>
        <taxon>Haptista</taxon>
        <taxon>Haptophyta</taxon>
        <taxon>Pavlovophyceae</taxon>
        <taxon>Pavlovales</taxon>
        <taxon>Pavlovaceae</taxon>
        <taxon>Diacronema</taxon>
    </lineage>
</organism>
<accession>A0A8J5X734</accession>
<comment type="caution">
    <text evidence="2">The sequence shown here is derived from an EMBL/GenBank/DDBJ whole genome shotgun (WGS) entry which is preliminary data.</text>
</comment>
<evidence type="ECO:0000256" key="1">
    <source>
        <dbReference type="SAM" id="Coils"/>
    </source>
</evidence>
<sequence>MANVEDETATLRALDELVASLAALEAEASAAPKVQDWPPSGTLADRRILAPAGRQPVGRAAGAAVDTILSRVHSDWVGGAAGARHEDDGESIDATIARLEALNDRLAWEYAVRSRAPAPRTARPHVRLDDGARPDALLAYAPAMAERANGRQTVRGLAAQLAAERAHRRDVAARAADDAERLRARCHALQASNAALRDLLLEHARGTLPLARSCGAIPARSPPVSPPSARCSPTVRLTRAWRARPVGARPLSAASSSAALARRRANASVGERRAWR</sequence>
<protein>
    <submittedName>
        <fullName evidence="2">Uncharacterized protein</fullName>
    </submittedName>
</protein>
<dbReference type="EMBL" id="JAGTXO010000068">
    <property type="protein sequence ID" value="KAG8457545.1"/>
    <property type="molecule type" value="Genomic_DNA"/>
</dbReference>
<name>A0A8J5X734_DIALT</name>
<feature type="coiled-coil region" evidence="1">
    <location>
        <begin position="172"/>
        <end position="199"/>
    </location>
</feature>
<keyword evidence="1" id="KW-0175">Coiled coil</keyword>
<gene>
    <name evidence="2" type="ORF">KFE25_004181</name>
</gene>
<evidence type="ECO:0000313" key="3">
    <source>
        <dbReference type="Proteomes" id="UP000751190"/>
    </source>
</evidence>
<dbReference type="Proteomes" id="UP000751190">
    <property type="component" value="Unassembled WGS sequence"/>
</dbReference>
<evidence type="ECO:0000313" key="2">
    <source>
        <dbReference type="EMBL" id="KAG8457545.1"/>
    </source>
</evidence>
<keyword evidence="3" id="KW-1185">Reference proteome</keyword>
<reference evidence="2" key="1">
    <citation type="submission" date="2021-05" db="EMBL/GenBank/DDBJ databases">
        <title>The genome of the haptophyte Pavlova lutheri (Diacronema luteri, Pavlovales) - a model for lipid biosynthesis in eukaryotic algae.</title>
        <authorList>
            <person name="Hulatt C.J."/>
            <person name="Posewitz M.C."/>
        </authorList>
    </citation>
    <scope>NUCLEOTIDE SEQUENCE</scope>
    <source>
        <strain evidence="2">NIVA-4/92</strain>
    </source>
</reference>